<reference evidence="1" key="1">
    <citation type="journal article" date="2023" name="Int. J. Syst. Evol. Microbiol.">
        <title>Sinisalibacter aestuarii sp. nov., isolated from estuarine sediment of the Arakawa River.</title>
        <authorList>
            <person name="Arafat S.T."/>
            <person name="Hirano S."/>
            <person name="Sato A."/>
            <person name="Takeuchi K."/>
            <person name="Yasuda T."/>
            <person name="Terahara T."/>
            <person name="Hamada M."/>
            <person name="Kobayashi T."/>
        </authorList>
    </citation>
    <scope>NUCLEOTIDE SEQUENCE</scope>
    <source>
        <strain evidence="1">B-399</strain>
    </source>
</reference>
<organism evidence="1 2">
    <name type="scientific">Sinisalibacter aestuarii</name>
    <dbReference type="NCBI Taxonomy" id="2949426"/>
    <lineage>
        <taxon>Bacteria</taxon>
        <taxon>Pseudomonadati</taxon>
        <taxon>Pseudomonadota</taxon>
        <taxon>Alphaproteobacteria</taxon>
        <taxon>Rhodobacterales</taxon>
        <taxon>Roseobacteraceae</taxon>
        <taxon>Sinisalibacter</taxon>
    </lineage>
</organism>
<protein>
    <submittedName>
        <fullName evidence="1">Uncharacterized protein</fullName>
    </submittedName>
</protein>
<sequence length="96" mass="10514">MGAISPDSNTPLSRDRPGDTLKADLDVWLDYDHAERRHLGCRVQCRGPVGAVMSTDGREAHAGFHFANLDFANSMSFFIGARSSMLVRTATDDSNE</sequence>
<dbReference type="Proteomes" id="UP001144205">
    <property type="component" value="Unassembled WGS sequence"/>
</dbReference>
<gene>
    <name evidence="1" type="ORF">STA1M1_37690</name>
</gene>
<evidence type="ECO:0000313" key="2">
    <source>
        <dbReference type="Proteomes" id="UP001144205"/>
    </source>
</evidence>
<evidence type="ECO:0000313" key="1">
    <source>
        <dbReference type="EMBL" id="GKY89900.1"/>
    </source>
</evidence>
<comment type="caution">
    <text evidence="1">The sequence shown here is derived from an EMBL/GenBank/DDBJ whole genome shotgun (WGS) entry which is preliminary data.</text>
</comment>
<accession>A0ABQ5LY56</accession>
<name>A0ABQ5LY56_9RHOB</name>
<proteinExistence type="predicted"/>
<keyword evidence="2" id="KW-1185">Reference proteome</keyword>
<dbReference type="EMBL" id="BROH01000015">
    <property type="protein sequence ID" value="GKY89900.1"/>
    <property type="molecule type" value="Genomic_DNA"/>
</dbReference>